<name>A0A165HJM8_XYLHT</name>
<dbReference type="GO" id="GO:0004123">
    <property type="term" value="F:cystathionine gamma-lyase activity"/>
    <property type="evidence" value="ECO:0007669"/>
    <property type="project" value="TreeGrafter"/>
</dbReference>
<dbReference type="GO" id="GO:0005737">
    <property type="term" value="C:cytoplasm"/>
    <property type="evidence" value="ECO:0007669"/>
    <property type="project" value="TreeGrafter"/>
</dbReference>
<evidence type="ECO:0000256" key="1">
    <source>
        <dbReference type="ARBA" id="ARBA00001933"/>
    </source>
</evidence>
<evidence type="ECO:0000256" key="2">
    <source>
        <dbReference type="ARBA" id="ARBA00005038"/>
    </source>
</evidence>
<dbReference type="InterPro" id="IPR015422">
    <property type="entry name" value="PyrdxlP-dep_Trfase_small"/>
</dbReference>
<keyword evidence="10" id="KW-0456">Lyase</keyword>
<dbReference type="SUPFAM" id="SSF53383">
    <property type="entry name" value="PLP-dependent transferases"/>
    <property type="match status" value="1"/>
</dbReference>
<dbReference type="InParanoid" id="A0A165HJM8"/>
<dbReference type="EC" id="4.4.1.1" evidence="4"/>
<accession>A0A165HJM8</accession>
<keyword evidence="5 8" id="KW-0663">Pyridoxal phosphate</keyword>
<dbReference type="PANTHER" id="PTHR11808:SF15">
    <property type="entry name" value="CYSTATHIONINE GAMMA-LYASE"/>
    <property type="match status" value="1"/>
</dbReference>
<dbReference type="GO" id="GO:0019346">
    <property type="term" value="P:transsulfuration"/>
    <property type="evidence" value="ECO:0007669"/>
    <property type="project" value="InterPro"/>
</dbReference>
<dbReference type="Gene3D" id="3.40.640.10">
    <property type="entry name" value="Type I PLP-dependent aspartate aminotransferase-like (Major domain)"/>
    <property type="match status" value="1"/>
</dbReference>
<dbReference type="InterPro" id="IPR000277">
    <property type="entry name" value="Cys/Met-Metab_PyrdxlP-dep_enz"/>
</dbReference>
<evidence type="ECO:0000256" key="8">
    <source>
        <dbReference type="PIRSR" id="PIRSR001434-2"/>
    </source>
</evidence>
<evidence type="ECO:0000256" key="3">
    <source>
        <dbReference type="ARBA" id="ARBA00009077"/>
    </source>
</evidence>
<dbReference type="OrthoDB" id="3512640at2759"/>
<comment type="similarity">
    <text evidence="3 9">Belongs to the trans-sulfuration enzymes family.</text>
</comment>
<keyword evidence="6" id="KW-0028">Amino-acid biosynthesis</keyword>
<dbReference type="Gene3D" id="3.90.1150.10">
    <property type="entry name" value="Aspartate Aminotransferase, domain 1"/>
    <property type="match status" value="1"/>
</dbReference>
<keyword evidence="11" id="KW-1185">Reference proteome</keyword>
<dbReference type="CDD" id="cd00614">
    <property type="entry name" value="CGS_like"/>
    <property type="match status" value="1"/>
</dbReference>
<evidence type="ECO:0000313" key="11">
    <source>
        <dbReference type="Proteomes" id="UP000076632"/>
    </source>
</evidence>
<proteinExistence type="inferred from homology"/>
<gene>
    <name evidence="10" type="ORF">L228DRAFT_246422</name>
</gene>
<dbReference type="EMBL" id="KV407457">
    <property type="protein sequence ID" value="KZF23612.1"/>
    <property type="molecule type" value="Genomic_DNA"/>
</dbReference>
<dbReference type="PANTHER" id="PTHR11808">
    <property type="entry name" value="TRANS-SULFURATION ENZYME FAMILY MEMBER"/>
    <property type="match status" value="1"/>
</dbReference>
<organism evidence="10 11">
    <name type="scientific">Xylona heveae (strain CBS 132557 / TC161)</name>
    <dbReference type="NCBI Taxonomy" id="1328760"/>
    <lineage>
        <taxon>Eukaryota</taxon>
        <taxon>Fungi</taxon>
        <taxon>Dikarya</taxon>
        <taxon>Ascomycota</taxon>
        <taxon>Pezizomycotina</taxon>
        <taxon>Xylonomycetes</taxon>
        <taxon>Xylonales</taxon>
        <taxon>Xylonaceae</taxon>
        <taxon>Xylona</taxon>
    </lineage>
</organism>
<dbReference type="GeneID" id="28897546"/>
<evidence type="ECO:0000256" key="5">
    <source>
        <dbReference type="ARBA" id="ARBA00022898"/>
    </source>
</evidence>
<evidence type="ECO:0000256" key="4">
    <source>
        <dbReference type="ARBA" id="ARBA00012085"/>
    </source>
</evidence>
<dbReference type="OMA" id="FRYITRV"/>
<evidence type="ECO:0000256" key="6">
    <source>
        <dbReference type="ARBA" id="ARBA00023192"/>
    </source>
</evidence>
<comment type="cofactor">
    <cofactor evidence="1 9">
        <name>pyridoxal 5'-phosphate</name>
        <dbReference type="ChEBI" id="CHEBI:597326"/>
    </cofactor>
</comment>
<evidence type="ECO:0000256" key="9">
    <source>
        <dbReference type="RuleBase" id="RU362118"/>
    </source>
</evidence>
<dbReference type="InterPro" id="IPR015424">
    <property type="entry name" value="PyrdxlP-dep_Trfase"/>
</dbReference>
<dbReference type="AlphaFoldDB" id="A0A165HJM8"/>
<reference evidence="10 11" key="1">
    <citation type="journal article" date="2016" name="Fungal Biol.">
        <title>The genome of Xylona heveae provides a window into fungal endophytism.</title>
        <authorList>
            <person name="Gazis R."/>
            <person name="Kuo A."/>
            <person name="Riley R."/>
            <person name="LaButti K."/>
            <person name="Lipzen A."/>
            <person name="Lin J."/>
            <person name="Amirebrahimi M."/>
            <person name="Hesse C.N."/>
            <person name="Spatafora J.W."/>
            <person name="Henrissat B."/>
            <person name="Hainaut M."/>
            <person name="Grigoriev I.V."/>
            <person name="Hibbett D.S."/>
        </authorList>
    </citation>
    <scope>NUCLEOTIDE SEQUENCE [LARGE SCALE GENOMIC DNA]</scope>
    <source>
        <strain evidence="10 11">TC161</strain>
    </source>
</reference>
<dbReference type="Pfam" id="PF01053">
    <property type="entry name" value="Cys_Met_Meta_PP"/>
    <property type="match status" value="1"/>
</dbReference>
<evidence type="ECO:0000313" key="10">
    <source>
        <dbReference type="EMBL" id="KZF23612.1"/>
    </source>
</evidence>
<dbReference type="InterPro" id="IPR015421">
    <property type="entry name" value="PyrdxlP-dep_Trfase_major"/>
</dbReference>
<comment type="pathway">
    <text evidence="2">Amino-acid biosynthesis; L-cysteine biosynthesis; L-cysteine from L-homocysteine and L-serine: step 2/2.</text>
</comment>
<dbReference type="STRING" id="1328760.A0A165HJM8"/>
<dbReference type="FunFam" id="3.40.640.10:FF:000009">
    <property type="entry name" value="Cystathionine gamma-synthase homolog"/>
    <property type="match status" value="1"/>
</dbReference>
<keyword evidence="6" id="KW-0198">Cysteine biosynthesis</keyword>
<dbReference type="PIRSF" id="PIRSF001434">
    <property type="entry name" value="CGS"/>
    <property type="match status" value="1"/>
</dbReference>
<dbReference type="RefSeq" id="XP_018189167.1">
    <property type="nucleotide sequence ID" value="XM_018332409.1"/>
</dbReference>
<sequence length="413" mass="44409">MDQSRSKSPSFATRAVHTGLPRDVSTGALSEPIYLTTTFTQDQIGVPKGPYVYSRSANPNRESFERAIADLEASKYAVAYASGIAATAAVLQTLAANSHIISIAGLYGGTHRYLSHLAPAYGISVSYTDNIEAEVEQLIILQNDRNNSNSNSNNSKPKTTSLVWIETPSNPLLRLVDIEAVASVAHRHGCLVVVDNTFLSPYIQNPLKHGADIVLHSVTKYINGHSDVLMGALALNSDDLKRKLSFYQNAAGGVPSPFDCWLAHRGLKTLHLRAHAASANAKILASALESSPRVVAVHYPGLDSHSQRQVAIKQHREGLGGGMISFRIKGGREAAETFCTQTRLFALAESLGGVESLCEVPASMTHTGMPRADREAAGIYDDLIRISVGIEGAEDLLDDLKQALAVAVPEKEY</sequence>
<evidence type="ECO:0000256" key="7">
    <source>
        <dbReference type="ARBA" id="ARBA00029853"/>
    </source>
</evidence>
<dbReference type="Proteomes" id="UP000076632">
    <property type="component" value="Unassembled WGS sequence"/>
</dbReference>
<feature type="modified residue" description="N6-(pyridoxal phosphate)lysine" evidence="8">
    <location>
        <position position="220"/>
    </location>
</feature>
<protein>
    <recommendedName>
        <fullName evidence="4">cystathionine gamma-lyase</fullName>
        <ecNumber evidence="4">4.4.1.1</ecNumber>
    </recommendedName>
    <alternativeName>
        <fullName evidence="7">Gamma-cystathionase</fullName>
    </alternativeName>
</protein>
<dbReference type="GO" id="GO:0019343">
    <property type="term" value="P:cysteine biosynthetic process via cystathionine"/>
    <property type="evidence" value="ECO:0007669"/>
    <property type="project" value="TreeGrafter"/>
</dbReference>
<dbReference type="GO" id="GO:0030170">
    <property type="term" value="F:pyridoxal phosphate binding"/>
    <property type="evidence" value="ECO:0007669"/>
    <property type="project" value="InterPro"/>
</dbReference>